<dbReference type="GeneID" id="29423086"/>
<dbReference type="Proteomes" id="UP000480222">
    <property type="component" value="Unassembled WGS sequence"/>
</dbReference>
<evidence type="ECO:0000313" key="2">
    <source>
        <dbReference type="EMBL" id="CAB0584195.1"/>
    </source>
</evidence>
<evidence type="ECO:0000256" key="1">
    <source>
        <dbReference type="SAM" id="Phobius"/>
    </source>
</evidence>
<accession>A0A0D6FCE8</accession>
<organism evidence="2 3">
    <name type="scientific">Corynebacterium diphtheriae</name>
    <dbReference type="NCBI Taxonomy" id="1717"/>
    <lineage>
        <taxon>Bacteria</taxon>
        <taxon>Bacillati</taxon>
        <taxon>Actinomycetota</taxon>
        <taxon>Actinomycetes</taxon>
        <taxon>Mycobacteriales</taxon>
        <taxon>Corynebacteriaceae</taxon>
        <taxon>Corynebacterium</taxon>
    </lineage>
</organism>
<gene>
    <name evidence="2" type="ORF">CIP107547_00401</name>
</gene>
<keyword evidence="1" id="KW-1133">Transmembrane helix</keyword>
<dbReference type="AlphaFoldDB" id="A0A0D6FCE8"/>
<dbReference type="OrthoDB" id="4427000at2"/>
<dbReference type="KEGG" id="cdip:ERS451417_00216"/>
<comment type="caution">
    <text evidence="2">The sequence shown here is derived from an EMBL/GenBank/DDBJ whole genome shotgun (WGS) entry which is preliminary data.</text>
</comment>
<feature type="transmembrane region" description="Helical" evidence="1">
    <location>
        <begin position="34"/>
        <end position="53"/>
    </location>
</feature>
<sequence length="88" mass="9568">MLEISIYIGLALTAASLLSAIVLMLKTKDELTRAVISDMCFYGMIAFYLIWSLRNPTSIAYEVVLLAGLVGGALPTMSVARIISKGRR</sequence>
<feature type="transmembrane region" description="Helical" evidence="1">
    <location>
        <begin position="59"/>
        <end position="83"/>
    </location>
</feature>
<keyword evidence="1" id="KW-0812">Transmembrane</keyword>
<feature type="transmembrane region" description="Helical" evidence="1">
    <location>
        <begin position="6"/>
        <end position="25"/>
    </location>
</feature>
<protein>
    <submittedName>
        <fullName evidence="2">Cation:proton antiporter</fullName>
    </submittedName>
</protein>
<dbReference type="NCBIfam" id="NF009256">
    <property type="entry name" value="PRK12612.1-4"/>
    <property type="match status" value="1"/>
</dbReference>
<reference evidence="2 3" key="1">
    <citation type="submission" date="2020-02" db="EMBL/GenBank/DDBJ databases">
        <authorList>
            <person name="Brisse S."/>
        </authorList>
    </citation>
    <scope>NUCLEOTIDE SEQUENCE [LARGE SCALE GENOMIC DNA]</scope>
    <source>
        <strain evidence="2">CIP107547</strain>
    </source>
</reference>
<keyword evidence="1" id="KW-0472">Membrane</keyword>
<proteinExistence type="predicted"/>
<dbReference type="OMA" id="HRTSIAF"/>
<name>A0A0D6FCE8_CORDP</name>
<dbReference type="EMBL" id="CADDAV010000005">
    <property type="protein sequence ID" value="CAB0584195.1"/>
    <property type="molecule type" value="Genomic_DNA"/>
</dbReference>
<evidence type="ECO:0000313" key="3">
    <source>
        <dbReference type="Proteomes" id="UP000480222"/>
    </source>
</evidence>
<dbReference type="KEGG" id="cdi:DIP0289"/>
<dbReference type="RefSeq" id="WP_003850400.1">
    <property type="nucleotide sequence ID" value="NZ_CABVGJ010000020.1"/>
</dbReference>